<feature type="region of interest" description="Disordered" evidence="1">
    <location>
        <begin position="277"/>
        <end position="303"/>
    </location>
</feature>
<organism evidence="2">
    <name type="scientific">Eremomyces bilateralis CBS 781.70</name>
    <dbReference type="NCBI Taxonomy" id="1392243"/>
    <lineage>
        <taxon>Eukaryota</taxon>
        <taxon>Fungi</taxon>
        <taxon>Dikarya</taxon>
        <taxon>Ascomycota</taxon>
        <taxon>Pezizomycotina</taxon>
        <taxon>Dothideomycetes</taxon>
        <taxon>Dothideomycetes incertae sedis</taxon>
        <taxon>Eremomycetales</taxon>
        <taxon>Eremomycetaceae</taxon>
        <taxon>Eremomyces</taxon>
    </lineage>
</organism>
<dbReference type="EMBL" id="ML975151">
    <property type="protein sequence ID" value="KAF1815522.1"/>
    <property type="molecule type" value="Genomic_DNA"/>
</dbReference>
<dbReference type="GeneID" id="54414807"/>
<dbReference type="RefSeq" id="XP_033537153.1">
    <property type="nucleotide sequence ID" value="XM_033674237.1"/>
</dbReference>
<feature type="region of interest" description="Disordered" evidence="1">
    <location>
        <begin position="323"/>
        <end position="361"/>
    </location>
</feature>
<feature type="compositionally biased region" description="Polar residues" evidence="1">
    <location>
        <begin position="177"/>
        <end position="199"/>
    </location>
</feature>
<evidence type="ECO:0000313" key="3">
    <source>
        <dbReference type="Proteomes" id="UP000504638"/>
    </source>
</evidence>
<evidence type="ECO:0000313" key="4">
    <source>
        <dbReference type="RefSeq" id="XP_033537153.1"/>
    </source>
</evidence>
<protein>
    <submittedName>
        <fullName evidence="2 4">Uncharacterized protein</fullName>
    </submittedName>
</protein>
<reference evidence="4" key="2">
    <citation type="submission" date="2020-04" db="EMBL/GenBank/DDBJ databases">
        <authorList>
            <consortium name="NCBI Genome Project"/>
        </authorList>
    </citation>
    <scope>NUCLEOTIDE SEQUENCE</scope>
    <source>
        <strain evidence="4">CBS 781.70</strain>
    </source>
</reference>
<keyword evidence="3" id="KW-1185">Reference proteome</keyword>
<evidence type="ECO:0000313" key="2">
    <source>
        <dbReference type="EMBL" id="KAF1815522.1"/>
    </source>
</evidence>
<name>A0A6G1GC09_9PEZI</name>
<proteinExistence type="predicted"/>
<reference evidence="2 4" key="1">
    <citation type="submission" date="2020-01" db="EMBL/GenBank/DDBJ databases">
        <authorList>
            <consortium name="DOE Joint Genome Institute"/>
            <person name="Haridas S."/>
            <person name="Albert R."/>
            <person name="Binder M."/>
            <person name="Bloem J."/>
            <person name="Labutti K."/>
            <person name="Salamov A."/>
            <person name="Andreopoulos B."/>
            <person name="Baker S.E."/>
            <person name="Barry K."/>
            <person name="Bills G."/>
            <person name="Bluhm B.H."/>
            <person name="Cannon C."/>
            <person name="Castanera R."/>
            <person name="Culley D.E."/>
            <person name="Daum C."/>
            <person name="Ezra D."/>
            <person name="Gonzalez J.B."/>
            <person name="Henrissat B."/>
            <person name="Kuo A."/>
            <person name="Liang C."/>
            <person name="Lipzen A."/>
            <person name="Lutzoni F."/>
            <person name="Magnuson J."/>
            <person name="Mondo S."/>
            <person name="Nolan M."/>
            <person name="Ohm R."/>
            <person name="Pangilinan J."/>
            <person name="Park H.-J."/>
            <person name="Ramirez L."/>
            <person name="Alfaro M."/>
            <person name="Sun H."/>
            <person name="Tritt A."/>
            <person name="Yoshinaga Y."/>
            <person name="Zwiers L.-H."/>
            <person name="Turgeon B.G."/>
            <person name="Goodwin S.B."/>
            <person name="Spatafora J.W."/>
            <person name="Crous P.W."/>
            <person name="Grigoriev I.V."/>
        </authorList>
    </citation>
    <scope>NUCLEOTIDE SEQUENCE</scope>
    <source>
        <strain evidence="2 4">CBS 781.70</strain>
    </source>
</reference>
<dbReference type="OrthoDB" id="5419508at2759"/>
<gene>
    <name evidence="2 4" type="ORF">P152DRAFT_187908</name>
</gene>
<sequence length="441" mass="49441">MNKLRASIPATSPYPADLRLADLHEFEDTWYCAITIMQDLYEDVRVRMNSGFIKWDEIVHSFGKMGSSPNEPCHVYDLLEFCWMMWFYNNESDFVFTLNEAVKHRNKRDLGVASGLIDVNRQPSSITFDMLYRKHKLDRYAESERDEDRTLGEIRVALDEELWIRRMYGHEAEQRYPLNTVNTPKSAGVNTEATGTPRSATAPDLRTANASNDSKHTVVNKDAAEPTAPRRSATTSQLSPQRRRNGANGATPQRTQEDPIAADPMEIDPIETKAATTQIPAKPALNLNKPLPAIPSPKPKPSRIFKSATKAFKLRGNPLKIFTSHPKPALSSPLSSPTDSIPLTPTTASSSATASTISTTPNTSPAAFDIAALPATKPCIRQSCYPTSPLSPVQEMVREEAEGEEGIEPDEVRREREMREDYVLPRTVYVPPEGWKKEWNW</sequence>
<reference evidence="4" key="3">
    <citation type="submission" date="2025-04" db="UniProtKB">
        <authorList>
            <consortium name="RefSeq"/>
        </authorList>
    </citation>
    <scope>IDENTIFICATION</scope>
    <source>
        <strain evidence="4">CBS 781.70</strain>
    </source>
</reference>
<evidence type="ECO:0000256" key="1">
    <source>
        <dbReference type="SAM" id="MobiDB-lite"/>
    </source>
</evidence>
<dbReference type="AlphaFoldDB" id="A0A6G1GC09"/>
<feature type="region of interest" description="Disordered" evidence="1">
    <location>
        <begin position="177"/>
        <end position="263"/>
    </location>
</feature>
<accession>A0A6G1GC09</accession>
<dbReference type="Proteomes" id="UP000504638">
    <property type="component" value="Unplaced"/>
</dbReference>
<feature type="compositionally biased region" description="Low complexity" evidence="1">
    <location>
        <begin position="324"/>
        <end position="361"/>
    </location>
</feature>